<sequence>MNTTATTPRPSVMQLNIKERAALYAAYIPFFTEGGIFVPTTKDYRLGDDVYVLLSLPDSPQRYPVAGRVAWVTPAHASGNRSQGVGVRFPNDDKSRELRLKIEELLGASLGMDKPTQTI</sequence>
<evidence type="ECO:0000259" key="1">
    <source>
        <dbReference type="Pfam" id="PF07238"/>
    </source>
</evidence>
<dbReference type="Gene3D" id="2.40.10.220">
    <property type="entry name" value="predicted glycosyltransferase like domains"/>
    <property type="match status" value="1"/>
</dbReference>
<evidence type="ECO:0000313" key="3">
    <source>
        <dbReference type="Proteomes" id="UP001501627"/>
    </source>
</evidence>
<dbReference type="Proteomes" id="UP001501627">
    <property type="component" value="Unassembled WGS sequence"/>
</dbReference>
<accession>A0ABP7R314</accession>
<organism evidence="2 3">
    <name type="scientific">Comamonas faecalis</name>
    <dbReference type="NCBI Taxonomy" id="1387849"/>
    <lineage>
        <taxon>Bacteria</taxon>
        <taxon>Pseudomonadati</taxon>
        <taxon>Pseudomonadota</taxon>
        <taxon>Betaproteobacteria</taxon>
        <taxon>Burkholderiales</taxon>
        <taxon>Comamonadaceae</taxon>
        <taxon>Comamonas</taxon>
    </lineage>
</organism>
<protein>
    <submittedName>
        <fullName evidence="2">PilZ domain-containing protein</fullName>
    </submittedName>
</protein>
<evidence type="ECO:0000313" key="2">
    <source>
        <dbReference type="EMBL" id="GAA3991479.1"/>
    </source>
</evidence>
<comment type="caution">
    <text evidence="2">The sequence shown here is derived from an EMBL/GenBank/DDBJ whole genome shotgun (WGS) entry which is preliminary data.</text>
</comment>
<dbReference type="EMBL" id="BAABBP010000009">
    <property type="protein sequence ID" value="GAA3991479.1"/>
    <property type="molecule type" value="Genomic_DNA"/>
</dbReference>
<dbReference type="Pfam" id="PF07238">
    <property type="entry name" value="PilZ"/>
    <property type="match status" value="1"/>
</dbReference>
<proteinExistence type="predicted"/>
<name>A0ABP7R314_9BURK</name>
<keyword evidence="3" id="KW-1185">Reference proteome</keyword>
<reference evidence="3" key="1">
    <citation type="journal article" date="2019" name="Int. J. Syst. Evol. Microbiol.">
        <title>The Global Catalogue of Microorganisms (GCM) 10K type strain sequencing project: providing services to taxonomists for standard genome sequencing and annotation.</title>
        <authorList>
            <consortium name="The Broad Institute Genomics Platform"/>
            <consortium name="The Broad Institute Genome Sequencing Center for Infectious Disease"/>
            <person name="Wu L."/>
            <person name="Ma J."/>
        </authorList>
    </citation>
    <scope>NUCLEOTIDE SEQUENCE [LARGE SCALE GENOMIC DNA]</scope>
    <source>
        <strain evidence="3">JCM 17561</strain>
    </source>
</reference>
<feature type="domain" description="PilZ" evidence="1">
    <location>
        <begin position="14"/>
        <end position="96"/>
    </location>
</feature>
<dbReference type="InterPro" id="IPR009875">
    <property type="entry name" value="PilZ_domain"/>
</dbReference>
<dbReference type="RefSeq" id="WP_103043793.1">
    <property type="nucleotide sequence ID" value="NZ_BAABBP010000009.1"/>
</dbReference>
<gene>
    <name evidence="2" type="ORF">GCM10022279_13270</name>
</gene>